<dbReference type="AlphaFoldDB" id="A0A8X7ZUS9"/>
<evidence type="ECO:0000313" key="1">
    <source>
        <dbReference type="EMBL" id="KAG6772728.1"/>
    </source>
</evidence>
<sequence length="192" mass="21319">MVTVATKCGVEELDMLVHVDSLRGYSLPDCVYKCESLRALKLNLQMGRLTLENVDGISDLTMTSSSLEDLEISDCRFPNSFIDGKFNISCSSLKNDSPIVFKKLQNLVLLTDGSFADQIPTIASFLRGLPNLRRLIIRCEQISHELSDPNASLTESTLNPCVGQDLKNVKIEAVQGQLSRVCRMLGREDNCF</sequence>
<keyword evidence="2" id="KW-1185">Reference proteome</keyword>
<dbReference type="PANTHER" id="PTHR34223">
    <property type="entry name" value="OS11G0201299 PROTEIN"/>
    <property type="match status" value="1"/>
</dbReference>
<dbReference type="InterPro" id="IPR053197">
    <property type="entry name" value="F-box_SCFL_complex_component"/>
</dbReference>
<reference evidence="1" key="1">
    <citation type="journal article" date="2020" name="bioRxiv">
        <title>Hybrid origin of Populus tomentosa Carr. identified through genome sequencing and phylogenomic analysis.</title>
        <authorList>
            <person name="An X."/>
            <person name="Gao K."/>
            <person name="Chen Z."/>
            <person name="Li J."/>
            <person name="Yang X."/>
            <person name="Yang X."/>
            <person name="Zhou J."/>
            <person name="Guo T."/>
            <person name="Zhao T."/>
            <person name="Huang S."/>
            <person name="Miao D."/>
            <person name="Khan W.U."/>
            <person name="Rao P."/>
            <person name="Ye M."/>
            <person name="Lei B."/>
            <person name="Liao W."/>
            <person name="Wang J."/>
            <person name="Ji L."/>
            <person name="Li Y."/>
            <person name="Guo B."/>
            <person name="Mustafa N.S."/>
            <person name="Li S."/>
            <person name="Yun Q."/>
            <person name="Keller S.R."/>
            <person name="Mao J."/>
            <person name="Zhang R."/>
            <person name="Strauss S.H."/>
        </authorList>
    </citation>
    <scope>NUCLEOTIDE SEQUENCE</scope>
    <source>
        <strain evidence="1">GM15</strain>
        <tissue evidence="1">Leaf</tissue>
    </source>
</reference>
<organism evidence="1 2">
    <name type="scientific">Populus tomentosa</name>
    <name type="common">Chinese white poplar</name>
    <dbReference type="NCBI Taxonomy" id="118781"/>
    <lineage>
        <taxon>Eukaryota</taxon>
        <taxon>Viridiplantae</taxon>
        <taxon>Streptophyta</taxon>
        <taxon>Embryophyta</taxon>
        <taxon>Tracheophyta</taxon>
        <taxon>Spermatophyta</taxon>
        <taxon>Magnoliopsida</taxon>
        <taxon>eudicotyledons</taxon>
        <taxon>Gunneridae</taxon>
        <taxon>Pentapetalae</taxon>
        <taxon>rosids</taxon>
        <taxon>fabids</taxon>
        <taxon>Malpighiales</taxon>
        <taxon>Salicaceae</taxon>
        <taxon>Saliceae</taxon>
        <taxon>Populus</taxon>
    </lineage>
</organism>
<dbReference type="PANTHER" id="PTHR34223:SF93">
    <property type="entry name" value="F-BOX DOMAIN-CONTAINING PROTEIN"/>
    <property type="match status" value="1"/>
</dbReference>
<dbReference type="EMBL" id="JAAWWB010000011">
    <property type="protein sequence ID" value="KAG6772728.1"/>
    <property type="molecule type" value="Genomic_DNA"/>
</dbReference>
<accession>A0A8X7ZUS9</accession>
<comment type="caution">
    <text evidence="1">The sequence shown here is derived from an EMBL/GenBank/DDBJ whole genome shotgun (WGS) entry which is preliminary data.</text>
</comment>
<dbReference type="Proteomes" id="UP000886885">
    <property type="component" value="Chromosome 6A"/>
</dbReference>
<proteinExistence type="predicted"/>
<name>A0A8X7ZUS9_POPTO</name>
<gene>
    <name evidence="1" type="ORF">POTOM_024148</name>
</gene>
<evidence type="ECO:0000313" key="2">
    <source>
        <dbReference type="Proteomes" id="UP000886885"/>
    </source>
</evidence>
<protein>
    <submittedName>
        <fullName evidence="1">Uncharacterized protein</fullName>
    </submittedName>
</protein>